<evidence type="ECO:0000256" key="3">
    <source>
        <dbReference type="ARBA" id="ARBA00022475"/>
    </source>
</evidence>
<feature type="compositionally biased region" description="Polar residues" evidence="10">
    <location>
        <begin position="23"/>
        <end position="33"/>
    </location>
</feature>
<feature type="transmembrane region" description="Helical" evidence="11">
    <location>
        <begin position="838"/>
        <end position="861"/>
    </location>
</feature>
<feature type="transmembrane region" description="Helical" evidence="11">
    <location>
        <begin position="371"/>
        <end position="397"/>
    </location>
</feature>
<dbReference type="GO" id="GO:0004100">
    <property type="term" value="F:chitin synthase activity"/>
    <property type="evidence" value="ECO:0007669"/>
    <property type="project" value="UniProtKB-EC"/>
</dbReference>
<evidence type="ECO:0000256" key="5">
    <source>
        <dbReference type="ARBA" id="ARBA00022679"/>
    </source>
</evidence>
<accession>A0A1L0CIZ5</accession>
<proteinExistence type="predicted"/>
<evidence type="ECO:0000256" key="8">
    <source>
        <dbReference type="ARBA" id="ARBA00023136"/>
    </source>
</evidence>
<evidence type="ECO:0000256" key="7">
    <source>
        <dbReference type="ARBA" id="ARBA00022989"/>
    </source>
</evidence>
<dbReference type="GO" id="GO:0030428">
    <property type="term" value="C:cell septum"/>
    <property type="evidence" value="ECO:0007669"/>
    <property type="project" value="TreeGrafter"/>
</dbReference>
<keyword evidence="6 11" id="KW-0812">Transmembrane</keyword>
<evidence type="ECO:0000256" key="1">
    <source>
        <dbReference type="ARBA" id="ARBA00004651"/>
    </source>
</evidence>
<dbReference type="InterPro" id="IPR054295">
    <property type="entry name" value="CHS4-like_dom"/>
</dbReference>
<evidence type="ECO:0000313" key="13">
    <source>
        <dbReference type="EMBL" id="SGZ38305.1"/>
    </source>
</evidence>
<dbReference type="CDD" id="cd04190">
    <property type="entry name" value="Chitin_synth_C"/>
    <property type="match status" value="1"/>
</dbReference>
<feature type="domain" description="Chitin synthase 4-like" evidence="12">
    <location>
        <begin position="279"/>
        <end position="358"/>
    </location>
</feature>
<feature type="compositionally biased region" description="Basic and acidic residues" evidence="10">
    <location>
        <begin position="34"/>
        <end position="47"/>
    </location>
</feature>
<organism evidence="13 14">
    <name type="scientific">Hanseniaspora guilliermondii</name>
    <dbReference type="NCBI Taxonomy" id="56406"/>
    <lineage>
        <taxon>Eukaryota</taxon>
        <taxon>Fungi</taxon>
        <taxon>Dikarya</taxon>
        <taxon>Ascomycota</taxon>
        <taxon>Saccharomycotina</taxon>
        <taxon>Saccharomycetes</taxon>
        <taxon>Saccharomycodales</taxon>
        <taxon>Saccharomycodaceae</taxon>
        <taxon>Hanseniaspora</taxon>
    </lineage>
</organism>
<keyword evidence="3" id="KW-1003">Cell membrane</keyword>
<evidence type="ECO:0000259" key="12">
    <source>
        <dbReference type="Pfam" id="PF22997"/>
    </source>
</evidence>
<evidence type="ECO:0000256" key="4">
    <source>
        <dbReference type="ARBA" id="ARBA00022676"/>
    </source>
</evidence>
<dbReference type="AlphaFoldDB" id="A0A1L0CIZ5"/>
<dbReference type="PANTHER" id="PTHR22914">
    <property type="entry name" value="CHITIN SYNTHASE"/>
    <property type="match status" value="1"/>
</dbReference>
<evidence type="ECO:0000256" key="6">
    <source>
        <dbReference type="ARBA" id="ARBA00022692"/>
    </source>
</evidence>
<dbReference type="PANTHER" id="PTHR22914:SF16">
    <property type="entry name" value="CHITIN SYNTHASE 3"/>
    <property type="match status" value="1"/>
</dbReference>
<dbReference type="EC" id="2.4.1.16" evidence="2"/>
<dbReference type="SUPFAM" id="SSF53448">
    <property type="entry name" value="Nucleotide-diphospho-sugar transferases"/>
    <property type="match status" value="1"/>
</dbReference>
<gene>
    <name evidence="13" type="ORF">HGUI_00505</name>
</gene>
<dbReference type="Proteomes" id="UP000183365">
    <property type="component" value="Unassembled WGS sequence"/>
</dbReference>
<feature type="transmembrane region" description="Helical" evidence="11">
    <location>
        <begin position="918"/>
        <end position="941"/>
    </location>
</feature>
<feature type="transmembrane region" description="Helical" evidence="11">
    <location>
        <begin position="145"/>
        <end position="165"/>
    </location>
</feature>
<keyword evidence="9" id="KW-0325">Glycoprotein</keyword>
<evidence type="ECO:0000313" key="14">
    <source>
        <dbReference type="Proteomes" id="UP000183365"/>
    </source>
</evidence>
<keyword evidence="14" id="KW-1185">Reference proteome</keyword>
<feature type="transmembrane region" description="Helical" evidence="11">
    <location>
        <begin position="892"/>
        <end position="912"/>
    </location>
</feature>
<dbReference type="GO" id="GO:0006031">
    <property type="term" value="P:chitin biosynthetic process"/>
    <property type="evidence" value="ECO:0007669"/>
    <property type="project" value="TreeGrafter"/>
</dbReference>
<evidence type="ECO:0000256" key="11">
    <source>
        <dbReference type="SAM" id="Phobius"/>
    </source>
</evidence>
<keyword evidence="7 11" id="KW-1133">Transmembrane helix</keyword>
<dbReference type="Pfam" id="PF03142">
    <property type="entry name" value="Chitin_synth_2"/>
    <property type="match status" value="1"/>
</dbReference>
<name>A0A1L0CIZ5_9ASCO</name>
<evidence type="ECO:0000256" key="2">
    <source>
        <dbReference type="ARBA" id="ARBA00012543"/>
    </source>
</evidence>
<feature type="transmembrane region" description="Helical" evidence="11">
    <location>
        <begin position="867"/>
        <end position="885"/>
    </location>
</feature>
<keyword evidence="5" id="KW-0808">Transferase</keyword>
<dbReference type="OrthoDB" id="370884at2759"/>
<evidence type="ECO:0000256" key="9">
    <source>
        <dbReference type="ARBA" id="ARBA00023180"/>
    </source>
</evidence>
<keyword evidence="8 11" id="KW-0472">Membrane</keyword>
<sequence>MVDSSKASTESKLLKNSKKESHQNGFSLPASSESKIKALTRPERNDLDNPNNPNYYYAQKVKENSNAYVLPSSTGFNPLAVTSDNLSLKNKNNDTKNRRCKDKFGRTDSLWIFYTYLVTFWAPSKILKKFGFNNKDRELAWREKIALISLIVYSGIFVGFLTFGFNNLFCKPQNLVDVSYTNLTEEQSLIHGYVYNSKDIRVFGIENLGGKDLSFIFQNVEGDCSNVFENDNRDYFFKNGYYDCFESYDESSLYKHLCTQTSVDKNNIVGIRPQGRLKYTWSDVKNLKNHNLVVYDGNVIDIKLLELLNKANIKNYPQEYEILAKEKFAGTDITYLFSDYQRGQALGKCLIQIAKVGTVDSETVGCVTSKVVLSISLTLIVGVIFIKFLGALIYAWFVAPQQGVDHMTEDFYKHQSCINYLENLSGTSCTSVAIQDYRKKIKSKSDLWFNETLNPKFIHKNVLKQPHPGYMPYGYPLLHTICFVTCYSESKEGIKGTLDSICHTRYPDTHKLLMIVCDGLIKGSGNEKSTPELVLELIEDFSLSPDNVEAHSYVAVAYGEKRHNKAKVYSGFYTYSIESEDETISQATRYIACKVPIICVVKCGTEQEQKTSSKPGNRGKRDSQVILMSFLEKMFFNDRMSQLEYQLLKNIWMITGLMAKNYELVLTVDADTVVSKDSLGHMATEMCKDPKIMGLCGETRISNKMSTWVTAIQVFEYFISHHQSKAFESLFGTVTCLPGCFSIYRIKAPRHDSGFWVPILANPDITERYSDNITNTLHKKNLLHLGEDRYLTSLLLKTFPKRKLVFLSKAFCKTLVPDTFSILLSQRRRWINSTIHNLMELLLINDLCGIFCFSMQFLIFIELIGSVLLPLAIVFTLYIIFLSIFSSPTPYATLILLSIILGLPGFLILLIGKEIYNFVYMLIYIVALPVWNFVLPVYAFWKFDDFSWGETRVVEGEAKHDDEIGEFDYSQIYMREWKEIAREDVVT</sequence>
<comment type="subcellular location">
    <subcellularLocation>
        <location evidence="1">Cell membrane</location>
        <topology evidence="1">Multi-pass membrane protein</topology>
    </subcellularLocation>
</comment>
<dbReference type="InterPro" id="IPR004835">
    <property type="entry name" value="Chitin_synth"/>
</dbReference>
<feature type="region of interest" description="Disordered" evidence="10">
    <location>
        <begin position="1"/>
        <end position="53"/>
    </location>
</feature>
<protein>
    <recommendedName>
        <fullName evidence="2">chitin synthase</fullName>
        <ecNumber evidence="2">2.4.1.16</ecNumber>
    </recommendedName>
</protein>
<reference evidence="14" key="1">
    <citation type="submission" date="2016-11" db="EMBL/GenBank/DDBJ databases">
        <authorList>
            <person name="Guldener U."/>
        </authorList>
    </citation>
    <scope>NUCLEOTIDE SEQUENCE [LARGE SCALE GENOMIC DNA]</scope>
</reference>
<dbReference type="EMBL" id="FQNF01000006">
    <property type="protein sequence ID" value="SGZ38305.1"/>
    <property type="molecule type" value="Genomic_DNA"/>
</dbReference>
<dbReference type="GO" id="GO:0005886">
    <property type="term" value="C:plasma membrane"/>
    <property type="evidence" value="ECO:0007669"/>
    <property type="project" value="UniProtKB-SubCell"/>
</dbReference>
<dbReference type="InterPro" id="IPR029044">
    <property type="entry name" value="Nucleotide-diphossugar_trans"/>
</dbReference>
<keyword evidence="4" id="KW-0328">Glycosyltransferase</keyword>
<dbReference type="Pfam" id="PF22997">
    <property type="entry name" value="CHS4"/>
    <property type="match status" value="1"/>
</dbReference>
<evidence type="ECO:0000256" key="10">
    <source>
        <dbReference type="SAM" id="MobiDB-lite"/>
    </source>
</evidence>
<dbReference type="VEuPathDB" id="FungiDB:HGUI_00505"/>